<reference evidence="3" key="1">
    <citation type="submission" date="2019-08" db="EMBL/GenBank/DDBJ databases">
        <title>The genome of the North American firefly Photinus pyralis.</title>
        <authorList>
            <consortium name="Photinus pyralis genome working group"/>
            <person name="Fallon T.R."/>
            <person name="Sander Lower S.E."/>
            <person name="Weng J.-K."/>
        </authorList>
    </citation>
    <scope>NUCLEOTIDE SEQUENCE</scope>
    <source>
        <strain evidence="3">TRF0915ILg1</strain>
        <tissue evidence="3">Whole body</tissue>
    </source>
</reference>
<name>A0A8K0FZ37_IGNLU</name>
<dbReference type="InterPro" id="IPR000971">
    <property type="entry name" value="Globin"/>
</dbReference>
<keyword evidence="1" id="KW-0349">Heme</keyword>
<evidence type="ECO:0000313" key="4">
    <source>
        <dbReference type="Proteomes" id="UP000801492"/>
    </source>
</evidence>
<evidence type="ECO:0000313" key="3">
    <source>
        <dbReference type="EMBL" id="KAF2879898.1"/>
    </source>
</evidence>
<evidence type="ECO:0000256" key="1">
    <source>
        <dbReference type="RuleBase" id="RU000356"/>
    </source>
</evidence>
<dbReference type="EMBL" id="VTPC01091056">
    <property type="protein sequence ID" value="KAF2879898.1"/>
    <property type="molecule type" value="Genomic_DNA"/>
</dbReference>
<dbReference type="InterPro" id="IPR012292">
    <property type="entry name" value="Globin/Proto"/>
</dbReference>
<organism evidence="3 4">
    <name type="scientific">Ignelater luminosus</name>
    <name type="common">Cucubano</name>
    <name type="synonym">Pyrophorus luminosus</name>
    <dbReference type="NCBI Taxonomy" id="2038154"/>
    <lineage>
        <taxon>Eukaryota</taxon>
        <taxon>Metazoa</taxon>
        <taxon>Ecdysozoa</taxon>
        <taxon>Arthropoda</taxon>
        <taxon>Hexapoda</taxon>
        <taxon>Insecta</taxon>
        <taxon>Pterygota</taxon>
        <taxon>Neoptera</taxon>
        <taxon>Endopterygota</taxon>
        <taxon>Coleoptera</taxon>
        <taxon>Polyphaga</taxon>
        <taxon>Elateriformia</taxon>
        <taxon>Elateroidea</taxon>
        <taxon>Elateridae</taxon>
        <taxon>Agrypninae</taxon>
        <taxon>Pyrophorini</taxon>
        <taxon>Ignelater</taxon>
    </lineage>
</organism>
<comment type="similarity">
    <text evidence="1">Belongs to the globin family.</text>
</comment>
<accession>A0A8K0FZ37</accession>
<sequence length="153" mass="17622">MQVEQASVLGLRIKLKSKERFFHLLFEEHGELLALFEKFKELKTKEDQANSLELAEHASTVMNTLDEGIKGLDNLDAFFEFLHQVGASHRKIPGFKVEYFWLEMDEKGRKLNKTQSKKRTLYEVLELLDSVDDEIFLGGLNVVLLPPLNANDD</sequence>
<proteinExistence type="inferred from homology"/>
<dbReference type="PROSITE" id="PS01033">
    <property type="entry name" value="GLOBIN"/>
    <property type="match status" value="1"/>
</dbReference>
<protein>
    <recommendedName>
        <fullName evidence="2">Globin domain-containing protein</fullName>
    </recommendedName>
</protein>
<dbReference type="SUPFAM" id="SSF46458">
    <property type="entry name" value="Globin-like"/>
    <property type="match status" value="1"/>
</dbReference>
<keyword evidence="1" id="KW-0479">Metal-binding</keyword>
<dbReference type="OrthoDB" id="6344802at2759"/>
<keyword evidence="1" id="KW-0813">Transport</keyword>
<keyword evidence="1" id="KW-0561">Oxygen transport</keyword>
<keyword evidence="4" id="KW-1185">Reference proteome</keyword>
<feature type="domain" description="Globin" evidence="2">
    <location>
        <begin position="1"/>
        <end position="153"/>
    </location>
</feature>
<dbReference type="GO" id="GO:0020037">
    <property type="term" value="F:heme binding"/>
    <property type="evidence" value="ECO:0007669"/>
    <property type="project" value="InterPro"/>
</dbReference>
<keyword evidence="1" id="KW-0408">Iron</keyword>
<dbReference type="Gene3D" id="1.10.490.10">
    <property type="entry name" value="Globins"/>
    <property type="match status" value="1"/>
</dbReference>
<dbReference type="GO" id="GO:0019825">
    <property type="term" value="F:oxygen binding"/>
    <property type="evidence" value="ECO:0007669"/>
    <property type="project" value="InterPro"/>
</dbReference>
<dbReference type="AlphaFoldDB" id="A0A8K0FZ37"/>
<gene>
    <name evidence="3" type="ORF">ILUMI_26267</name>
</gene>
<dbReference type="GO" id="GO:0005344">
    <property type="term" value="F:oxygen carrier activity"/>
    <property type="evidence" value="ECO:0007669"/>
    <property type="project" value="UniProtKB-KW"/>
</dbReference>
<dbReference type="InterPro" id="IPR009050">
    <property type="entry name" value="Globin-like_sf"/>
</dbReference>
<evidence type="ECO:0000259" key="2">
    <source>
        <dbReference type="PROSITE" id="PS01033"/>
    </source>
</evidence>
<dbReference type="Pfam" id="PF00042">
    <property type="entry name" value="Globin"/>
    <property type="match status" value="1"/>
</dbReference>
<dbReference type="Proteomes" id="UP000801492">
    <property type="component" value="Unassembled WGS sequence"/>
</dbReference>
<comment type="caution">
    <text evidence="3">The sequence shown here is derived from an EMBL/GenBank/DDBJ whole genome shotgun (WGS) entry which is preliminary data.</text>
</comment>